<dbReference type="PANTHER" id="PTHR32089">
    <property type="entry name" value="METHYL-ACCEPTING CHEMOTAXIS PROTEIN MCPB"/>
    <property type="match status" value="1"/>
</dbReference>
<dbReference type="Proteomes" id="UP000315377">
    <property type="component" value="Chromosome"/>
</dbReference>
<feature type="domain" description="HAMP" evidence="13">
    <location>
        <begin position="374"/>
        <end position="426"/>
    </location>
</feature>
<evidence type="ECO:0000256" key="11">
    <source>
        <dbReference type="SAM" id="Phobius"/>
    </source>
</evidence>
<reference evidence="14 15" key="1">
    <citation type="submission" date="2019-07" db="EMBL/GenBank/DDBJ databases">
        <title>Paenibacillus thiaminolyticus NRRL B-4156.</title>
        <authorList>
            <person name="Hehnly C."/>
            <person name="Zhang L."/>
        </authorList>
    </citation>
    <scope>NUCLEOTIDE SEQUENCE [LARGE SCALE GENOMIC DNA]</scope>
    <source>
        <strain evidence="14 15">NRRL B-4156</strain>
    </source>
</reference>
<dbReference type="EMBL" id="CP041405">
    <property type="protein sequence ID" value="QDM44051.1"/>
    <property type="molecule type" value="Genomic_DNA"/>
</dbReference>
<dbReference type="GO" id="GO:0005886">
    <property type="term" value="C:plasma membrane"/>
    <property type="evidence" value="ECO:0007669"/>
    <property type="project" value="UniProtKB-SubCell"/>
</dbReference>
<dbReference type="Gene3D" id="1.10.8.500">
    <property type="entry name" value="HAMP domain in histidine kinase"/>
    <property type="match status" value="1"/>
</dbReference>
<evidence type="ECO:0000313" key="14">
    <source>
        <dbReference type="EMBL" id="QDM44051.1"/>
    </source>
</evidence>
<keyword evidence="7 9" id="KW-0807">Transducer</keyword>
<evidence type="ECO:0000256" key="8">
    <source>
        <dbReference type="ARBA" id="ARBA00029447"/>
    </source>
</evidence>
<dbReference type="PROSITE" id="PS50111">
    <property type="entry name" value="CHEMOTAXIS_TRANSDUC_2"/>
    <property type="match status" value="1"/>
</dbReference>
<feature type="region of interest" description="Disordered" evidence="10">
    <location>
        <begin position="1"/>
        <end position="33"/>
    </location>
</feature>
<sequence length="731" mass="79509">MKEKQQKDKNRTSGSKAPKEKAPKAKSGQRKERAFVNSVKETVRMVSSSVFKNPTRSVGAKLFLVFVINICIFVFVVGMFAYSVAKNAIEDRSAESSYQTMIQASQKLDLQLTQFNNMTMQIMFDPNLKTQVAKLKGLKDGTYDMIQGIDSISKTLQTYSMSNDQIENIYLIPKEKTDLVIAAMGVRRGLDKVWDSDWFQEAKSSSGQSIWVSTQMGGLSDAAEPTFGIARPMRDLNSGEANFIIYLEIKQRTLKNSLRDIHIGDGSSIQILNSNGQYIHAPNDELLTQAAAEWLQPVKEEGQKSLSGSSIVSSDQDGKMMLVYDQIKVNGWTLVGAVPVTELTKDASTILMVTFLSMGGALLLAIIIGGLVVQWVATPIVKLLKLMNEGAQGNLAVRSDVKTKDEIGQLSAGFNTMMEQITSLVQSTEASARSVLDTATSLSEASRSTATSAKEIAVATEEIAKGATSLAVEAERGHDLTHNMASHMQHVVDANEQMDTSAQAVAESSELGASNMTSLLTRTESTGDMMRSLAERIKQLSESTQSIRKVLEMIHNMTKQTNILSLNATIEAARAGAAGKGFMVVADEIRNLADQSRQSIDVVGQITERIETEITETVAALSAAFPIFQKQAEAVQETDAIFGTVQQQMGGMIEHLGNVTGSINRLNEAQSILVEAMSNVSAVAEEASATSEEVASLSTEQLNISNRLVELSQELEEVSSNLKDTLSQFKY</sequence>
<dbReference type="AlphaFoldDB" id="A0AAP9DTN1"/>
<evidence type="ECO:0000259" key="12">
    <source>
        <dbReference type="PROSITE" id="PS50111"/>
    </source>
</evidence>
<keyword evidence="4 11" id="KW-0812">Transmembrane</keyword>
<dbReference type="SUPFAM" id="SSF58104">
    <property type="entry name" value="Methyl-accepting chemotaxis protein (MCP) signaling domain"/>
    <property type="match status" value="1"/>
</dbReference>
<dbReference type="PANTHER" id="PTHR32089:SF112">
    <property type="entry name" value="LYSOZYME-LIKE PROTEIN-RELATED"/>
    <property type="match status" value="1"/>
</dbReference>
<dbReference type="Gene3D" id="1.10.287.950">
    <property type="entry name" value="Methyl-accepting chemotaxis protein"/>
    <property type="match status" value="1"/>
</dbReference>
<feature type="transmembrane region" description="Helical" evidence="11">
    <location>
        <begin position="62"/>
        <end position="85"/>
    </location>
</feature>
<dbReference type="InterPro" id="IPR033479">
    <property type="entry name" value="dCache_1"/>
</dbReference>
<protein>
    <submittedName>
        <fullName evidence="14">Methyl-accepting chemotaxis protein</fullName>
    </submittedName>
</protein>
<comment type="subcellular location">
    <subcellularLocation>
        <location evidence="1">Cell membrane</location>
        <topology evidence="1">Multi-pass membrane protein</topology>
    </subcellularLocation>
</comment>
<evidence type="ECO:0000256" key="1">
    <source>
        <dbReference type="ARBA" id="ARBA00004651"/>
    </source>
</evidence>
<dbReference type="InterPro" id="IPR003660">
    <property type="entry name" value="HAMP_dom"/>
</dbReference>
<dbReference type="SMART" id="SM00304">
    <property type="entry name" value="HAMP"/>
    <property type="match status" value="1"/>
</dbReference>
<dbReference type="Gene3D" id="3.30.450.20">
    <property type="entry name" value="PAS domain"/>
    <property type="match status" value="1"/>
</dbReference>
<evidence type="ECO:0000256" key="3">
    <source>
        <dbReference type="ARBA" id="ARBA00022500"/>
    </source>
</evidence>
<evidence type="ECO:0000313" key="15">
    <source>
        <dbReference type="Proteomes" id="UP000315377"/>
    </source>
</evidence>
<feature type="domain" description="Methyl-accepting transducer" evidence="12">
    <location>
        <begin position="445"/>
        <end position="695"/>
    </location>
</feature>
<dbReference type="PROSITE" id="PS50885">
    <property type="entry name" value="HAMP"/>
    <property type="match status" value="1"/>
</dbReference>
<dbReference type="CDD" id="cd06225">
    <property type="entry name" value="HAMP"/>
    <property type="match status" value="1"/>
</dbReference>
<evidence type="ECO:0000256" key="6">
    <source>
        <dbReference type="ARBA" id="ARBA00023136"/>
    </source>
</evidence>
<keyword evidence="6 11" id="KW-0472">Membrane</keyword>
<keyword evidence="5 11" id="KW-1133">Transmembrane helix</keyword>
<dbReference type="Pfam" id="PF00672">
    <property type="entry name" value="HAMP"/>
    <property type="match status" value="1"/>
</dbReference>
<evidence type="ECO:0000256" key="9">
    <source>
        <dbReference type="PROSITE-ProRule" id="PRU00284"/>
    </source>
</evidence>
<evidence type="ECO:0000256" key="7">
    <source>
        <dbReference type="ARBA" id="ARBA00023224"/>
    </source>
</evidence>
<evidence type="ECO:0000259" key="13">
    <source>
        <dbReference type="PROSITE" id="PS50885"/>
    </source>
</evidence>
<gene>
    <name evidence="14" type="ORF">FLT43_11515</name>
</gene>
<feature type="transmembrane region" description="Helical" evidence="11">
    <location>
        <begin position="350"/>
        <end position="377"/>
    </location>
</feature>
<comment type="similarity">
    <text evidence="8">Belongs to the methyl-accepting chemotaxis (MCP) protein family.</text>
</comment>
<evidence type="ECO:0000256" key="2">
    <source>
        <dbReference type="ARBA" id="ARBA00022475"/>
    </source>
</evidence>
<dbReference type="GO" id="GO:0007165">
    <property type="term" value="P:signal transduction"/>
    <property type="evidence" value="ECO:0007669"/>
    <property type="project" value="UniProtKB-KW"/>
</dbReference>
<accession>A0AAP9DTN1</accession>
<dbReference type="InterPro" id="IPR004089">
    <property type="entry name" value="MCPsignal_dom"/>
</dbReference>
<keyword evidence="3" id="KW-0145">Chemotaxis</keyword>
<dbReference type="Pfam" id="PF00015">
    <property type="entry name" value="MCPsignal"/>
    <property type="match status" value="1"/>
</dbReference>
<keyword evidence="2" id="KW-1003">Cell membrane</keyword>
<dbReference type="GO" id="GO:0006935">
    <property type="term" value="P:chemotaxis"/>
    <property type="evidence" value="ECO:0007669"/>
    <property type="project" value="UniProtKB-KW"/>
</dbReference>
<name>A0AAP9DTN1_PANTH</name>
<evidence type="ECO:0000256" key="4">
    <source>
        <dbReference type="ARBA" id="ARBA00022692"/>
    </source>
</evidence>
<evidence type="ECO:0000256" key="10">
    <source>
        <dbReference type="SAM" id="MobiDB-lite"/>
    </source>
</evidence>
<proteinExistence type="inferred from homology"/>
<evidence type="ECO:0000256" key="5">
    <source>
        <dbReference type="ARBA" id="ARBA00022989"/>
    </source>
</evidence>
<dbReference type="SMART" id="SM00283">
    <property type="entry name" value="MA"/>
    <property type="match status" value="1"/>
</dbReference>
<dbReference type="Pfam" id="PF02743">
    <property type="entry name" value="dCache_1"/>
    <property type="match status" value="1"/>
</dbReference>
<organism evidence="14 15">
    <name type="scientific">Paenibacillus thiaminolyticus</name>
    <name type="common">Bacillus thiaminolyticus</name>
    <dbReference type="NCBI Taxonomy" id="49283"/>
    <lineage>
        <taxon>Bacteria</taxon>
        <taxon>Bacillati</taxon>
        <taxon>Bacillota</taxon>
        <taxon>Bacilli</taxon>
        <taxon>Bacillales</taxon>
        <taxon>Paenibacillaceae</taxon>
        <taxon>Paenibacillus</taxon>
    </lineage>
</organism>